<reference evidence="3" key="1">
    <citation type="journal article" date="2019" name="Int. J. Syst. Evol. Microbiol.">
        <title>The Global Catalogue of Microorganisms (GCM) 10K type strain sequencing project: providing services to taxonomists for standard genome sequencing and annotation.</title>
        <authorList>
            <consortium name="The Broad Institute Genomics Platform"/>
            <consortium name="The Broad Institute Genome Sequencing Center for Infectious Disease"/>
            <person name="Wu L."/>
            <person name="Ma J."/>
        </authorList>
    </citation>
    <scope>NUCLEOTIDE SEQUENCE [LARGE SCALE GENOMIC DNA]</scope>
    <source>
        <strain evidence="3">JCM 18304</strain>
    </source>
</reference>
<dbReference type="Gene3D" id="3.40.630.30">
    <property type="match status" value="1"/>
</dbReference>
<evidence type="ECO:0000313" key="2">
    <source>
        <dbReference type="EMBL" id="GAA5189062.1"/>
    </source>
</evidence>
<name>A0ABP9S0L5_9ACTN</name>
<keyword evidence="3" id="KW-1185">Reference proteome</keyword>
<dbReference type="CDD" id="cd04301">
    <property type="entry name" value="NAT_SF"/>
    <property type="match status" value="1"/>
</dbReference>
<dbReference type="SUPFAM" id="SSF55729">
    <property type="entry name" value="Acyl-CoA N-acyltransferases (Nat)"/>
    <property type="match status" value="1"/>
</dbReference>
<evidence type="ECO:0000313" key="3">
    <source>
        <dbReference type="Proteomes" id="UP001501570"/>
    </source>
</evidence>
<proteinExistence type="predicted"/>
<dbReference type="InterPro" id="IPR016181">
    <property type="entry name" value="Acyl_CoA_acyltransferase"/>
</dbReference>
<feature type="domain" description="N-acetyltransferase" evidence="1">
    <location>
        <begin position="117"/>
        <end position="254"/>
    </location>
</feature>
<comment type="caution">
    <text evidence="2">The sequence shown here is derived from an EMBL/GenBank/DDBJ whole genome shotgun (WGS) entry which is preliminary data.</text>
</comment>
<dbReference type="EMBL" id="BAABJQ010000012">
    <property type="protein sequence ID" value="GAA5189062.1"/>
    <property type="molecule type" value="Genomic_DNA"/>
</dbReference>
<sequence length="254" mass="27729">MVGYEIHARNAAAMWWALADGHGELLAWTRQLRILRASPYHALRGIVLDAGHASAETKARVSALMLPRVELPRRIVEDPSGTLDLEPFGFERRFRMPVMVRPPEARSVDGERSPGPVEIVGDPDTLGAAEQIIAAVFPPARLEPEMLGRTMPPRVLGIPGWQVWLGRRADVPAGAAYTYHDGTSLGVYQVATLPEHRHYGVARALMESILSAHPDVAVTLTATEQGRPLYESLGFHAVSEAVWWVPSSVGCPIG</sequence>
<dbReference type="Proteomes" id="UP001501570">
    <property type="component" value="Unassembled WGS sequence"/>
</dbReference>
<evidence type="ECO:0000259" key="1">
    <source>
        <dbReference type="PROSITE" id="PS51186"/>
    </source>
</evidence>
<organism evidence="2 3">
    <name type="scientific">Rugosimonospora acidiphila</name>
    <dbReference type="NCBI Taxonomy" id="556531"/>
    <lineage>
        <taxon>Bacteria</taxon>
        <taxon>Bacillati</taxon>
        <taxon>Actinomycetota</taxon>
        <taxon>Actinomycetes</taxon>
        <taxon>Micromonosporales</taxon>
        <taxon>Micromonosporaceae</taxon>
        <taxon>Rugosimonospora</taxon>
    </lineage>
</organism>
<gene>
    <name evidence="2" type="ORF">GCM10023322_41140</name>
</gene>
<dbReference type="RefSeq" id="WP_345631802.1">
    <property type="nucleotide sequence ID" value="NZ_BAABJQ010000012.1"/>
</dbReference>
<accession>A0ABP9S0L5</accession>
<dbReference type="InterPro" id="IPR000182">
    <property type="entry name" value="GNAT_dom"/>
</dbReference>
<dbReference type="Pfam" id="PF13673">
    <property type="entry name" value="Acetyltransf_10"/>
    <property type="match status" value="1"/>
</dbReference>
<dbReference type="PROSITE" id="PS51186">
    <property type="entry name" value="GNAT"/>
    <property type="match status" value="1"/>
</dbReference>
<protein>
    <recommendedName>
        <fullName evidence="1">N-acetyltransferase domain-containing protein</fullName>
    </recommendedName>
</protein>